<keyword evidence="3" id="KW-1185">Reference proteome</keyword>
<proteinExistence type="predicted"/>
<name>A0AAD8VLJ9_LOLMU</name>
<dbReference type="PANTHER" id="PTHR33018:SF34">
    <property type="entry name" value="OS02G0472350 PROTEIN"/>
    <property type="match status" value="1"/>
</dbReference>
<feature type="compositionally biased region" description="Polar residues" evidence="1">
    <location>
        <begin position="193"/>
        <end position="204"/>
    </location>
</feature>
<dbReference type="PANTHER" id="PTHR33018">
    <property type="entry name" value="OS10G0338966 PROTEIN-RELATED"/>
    <property type="match status" value="1"/>
</dbReference>
<dbReference type="Proteomes" id="UP001231189">
    <property type="component" value="Unassembled WGS sequence"/>
</dbReference>
<dbReference type="EMBL" id="JAUUTY010000007">
    <property type="protein sequence ID" value="KAK1611104.1"/>
    <property type="molecule type" value="Genomic_DNA"/>
</dbReference>
<feature type="region of interest" description="Disordered" evidence="1">
    <location>
        <begin position="149"/>
        <end position="204"/>
    </location>
</feature>
<sequence length="204" mass="23411">MEKLAEKPTDSLMEKPTAPVMEKPTTPVMEKPGAPVMTRDRIPITVTEWNKSKKVPKSEFIADRFKGKIFDRLGAHFTLPELEPRNEIDKQKELVKKWALQKMGKLFRAWKKRLWVTYKGEKKPPKLEGDLSKQEHNWDAFVEYKTSEDAEALSKKNKKNASEKEYHHHTGRGATKKPCLSGMNKRMKCSGMGSLQNPSEKTGT</sequence>
<feature type="region of interest" description="Disordered" evidence="1">
    <location>
        <begin position="1"/>
        <end position="35"/>
    </location>
</feature>
<gene>
    <name evidence="2" type="ORF">QYE76_034777</name>
</gene>
<feature type="compositionally biased region" description="Basic and acidic residues" evidence="1">
    <location>
        <begin position="149"/>
        <end position="168"/>
    </location>
</feature>
<protein>
    <submittedName>
        <fullName evidence="2">Uncharacterized protein</fullName>
    </submittedName>
</protein>
<accession>A0AAD8VLJ9</accession>
<comment type="caution">
    <text evidence="2">The sequence shown here is derived from an EMBL/GenBank/DDBJ whole genome shotgun (WGS) entry which is preliminary data.</text>
</comment>
<dbReference type="AlphaFoldDB" id="A0AAD8VLJ9"/>
<feature type="compositionally biased region" description="Basic and acidic residues" evidence="1">
    <location>
        <begin position="1"/>
        <end position="13"/>
    </location>
</feature>
<evidence type="ECO:0000313" key="2">
    <source>
        <dbReference type="EMBL" id="KAK1611104.1"/>
    </source>
</evidence>
<evidence type="ECO:0000313" key="3">
    <source>
        <dbReference type="Proteomes" id="UP001231189"/>
    </source>
</evidence>
<organism evidence="2 3">
    <name type="scientific">Lolium multiflorum</name>
    <name type="common">Italian ryegrass</name>
    <name type="synonym">Lolium perenne subsp. multiflorum</name>
    <dbReference type="NCBI Taxonomy" id="4521"/>
    <lineage>
        <taxon>Eukaryota</taxon>
        <taxon>Viridiplantae</taxon>
        <taxon>Streptophyta</taxon>
        <taxon>Embryophyta</taxon>
        <taxon>Tracheophyta</taxon>
        <taxon>Spermatophyta</taxon>
        <taxon>Magnoliopsida</taxon>
        <taxon>Liliopsida</taxon>
        <taxon>Poales</taxon>
        <taxon>Poaceae</taxon>
        <taxon>BOP clade</taxon>
        <taxon>Pooideae</taxon>
        <taxon>Poodae</taxon>
        <taxon>Poeae</taxon>
        <taxon>Poeae Chloroplast Group 2 (Poeae type)</taxon>
        <taxon>Loliodinae</taxon>
        <taxon>Loliinae</taxon>
        <taxon>Lolium</taxon>
    </lineage>
</organism>
<reference evidence="2" key="1">
    <citation type="submission" date="2023-07" db="EMBL/GenBank/DDBJ databases">
        <title>A chromosome-level genome assembly of Lolium multiflorum.</title>
        <authorList>
            <person name="Chen Y."/>
            <person name="Copetti D."/>
            <person name="Kolliker R."/>
            <person name="Studer B."/>
        </authorList>
    </citation>
    <scope>NUCLEOTIDE SEQUENCE</scope>
    <source>
        <strain evidence="2">02402/16</strain>
        <tissue evidence="2">Leaf</tissue>
    </source>
</reference>
<evidence type="ECO:0000256" key="1">
    <source>
        <dbReference type="SAM" id="MobiDB-lite"/>
    </source>
</evidence>